<sequence>MKQIAAFLFVLIALGVVVFYFEPATPSSASDDTAVYQMRPEHSGSSSTVLKPEEAKTATHTTSDMLNQLNTTQKDVQFYDTKSDPSIQPIDPETDPANEIKKL</sequence>
<protein>
    <submittedName>
        <fullName evidence="2">Uncharacterized protein</fullName>
    </submittedName>
</protein>
<comment type="caution">
    <text evidence="2">The sequence shown here is derived from an EMBL/GenBank/DDBJ whole genome shotgun (WGS) entry which is preliminary data.</text>
</comment>
<accession>A0AA42I866</accession>
<dbReference type="Proteomes" id="UP001159329">
    <property type="component" value="Unassembled WGS sequence"/>
</dbReference>
<evidence type="ECO:0000256" key="1">
    <source>
        <dbReference type="SAM" id="MobiDB-lite"/>
    </source>
</evidence>
<organism evidence="2 3">
    <name type="scientific">Acinetobacter courvalinii</name>
    <dbReference type="NCBI Taxonomy" id="280147"/>
    <lineage>
        <taxon>Bacteria</taxon>
        <taxon>Pseudomonadati</taxon>
        <taxon>Pseudomonadota</taxon>
        <taxon>Gammaproteobacteria</taxon>
        <taxon>Moraxellales</taxon>
        <taxon>Moraxellaceae</taxon>
        <taxon>Acinetobacter</taxon>
    </lineage>
</organism>
<name>A0AA42I866_9GAMM</name>
<evidence type="ECO:0000313" key="3">
    <source>
        <dbReference type="Proteomes" id="UP001159329"/>
    </source>
</evidence>
<reference evidence="2" key="1">
    <citation type="submission" date="2022-09" db="EMBL/GenBank/DDBJ databases">
        <title>Intensive care unit water sources are persistently colonized with multi-drug resistant bacteria and are the site of extensive horizontal gene transfer of antibiotic resistance genes.</title>
        <authorList>
            <person name="Diorio-Toth L."/>
        </authorList>
    </citation>
    <scope>NUCLEOTIDE SEQUENCE</scope>
    <source>
        <strain evidence="2">GD04005</strain>
    </source>
</reference>
<gene>
    <name evidence="2" type="ORF">N7644_09830</name>
</gene>
<dbReference type="EMBL" id="JAOEEO010000002">
    <property type="protein sequence ID" value="MDH0563984.1"/>
    <property type="molecule type" value="Genomic_DNA"/>
</dbReference>
<proteinExistence type="predicted"/>
<dbReference type="AlphaFoldDB" id="A0AA42I866"/>
<feature type="region of interest" description="Disordered" evidence="1">
    <location>
        <begin position="26"/>
        <end position="103"/>
    </location>
</feature>
<feature type="compositionally biased region" description="Polar residues" evidence="1">
    <location>
        <begin position="58"/>
        <end position="75"/>
    </location>
</feature>
<dbReference type="RefSeq" id="WP_279695264.1">
    <property type="nucleotide sequence ID" value="NZ_JAOEEO010000002.1"/>
</dbReference>
<evidence type="ECO:0000313" key="2">
    <source>
        <dbReference type="EMBL" id="MDH0563984.1"/>
    </source>
</evidence>